<evidence type="ECO:0000256" key="1">
    <source>
        <dbReference type="ARBA" id="ARBA00009502"/>
    </source>
</evidence>
<reference evidence="2 3" key="1">
    <citation type="submission" date="2020-12" db="EMBL/GenBank/DDBJ databases">
        <title>Metabolic potential, ecology and presence of endohyphal bacteria is reflected in genomic diversity of Mucoromycotina.</title>
        <authorList>
            <person name="Muszewska A."/>
            <person name="Okrasinska A."/>
            <person name="Steczkiewicz K."/>
            <person name="Drgas O."/>
            <person name="Orlowska M."/>
            <person name="Perlinska-Lenart U."/>
            <person name="Aleksandrzak-Piekarczyk T."/>
            <person name="Szatraj K."/>
            <person name="Zielenkiewicz U."/>
            <person name="Pilsyk S."/>
            <person name="Malc E."/>
            <person name="Mieczkowski P."/>
            <person name="Kruszewska J.S."/>
            <person name="Biernat P."/>
            <person name="Pawlowska J."/>
        </authorList>
    </citation>
    <scope>NUCLEOTIDE SEQUENCE [LARGE SCALE GENOMIC DNA]</scope>
    <source>
        <strain evidence="2 3">CBS 142.35</strain>
    </source>
</reference>
<accession>A0A8H7SDZ1</accession>
<dbReference type="PANTHER" id="PTHR12448">
    <property type="entry name" value="ATP SYNTHASE EPSILON CHAIN, MITOCHONDRIAL"/>
    <property type="match status" value="1"/>
</dbReference>
<dbReference type="Pfam" id="PF04627">
    <property type="entry name" value="ATP-synt_Eps"/>
    <property type="match status" value="1"/>
</dbReference>
<dbReference type="GO" id="GO:0046933">
    <property type="term" value="F:proton-transporting ATP synthase activity, rotational mechanism"/>
    <property type="evidence" value="ECO:0007669"/>
    <property type="project" value="InterPro"/>
</dbReference>
<protein>
    <recommendedName>
        <fullName evidence="4">ATP synthase subunit epsilon, mitochondrial</fullName>
    </recommendedName>
</protein>
<dbReference type="OrthoDB" id="269124at2759"/>
<dbReference type="InterPro" id="IPR036742">
    <property type="entry name" value="ATP_synth_F1_esu_sf_mt"/>
</dbReference>
<dbReference type="GO" id="GO:0005743">
    <property type="term" value="C:mitochondrial inner membrane"/>
    <property type="evidence" value="ECO:0007669"/>
    <property type="project" value="InterPro"/>
</dbReference>
<organism evidence="2 3">
    <name type="scientific">Circinella minor</name>
    <dbReference type="NCBI Taxonomy" id="1195481"/>
    <lineage>
        <taxon>Eukaryota</taxon>
        <taxon>Fungi</taxon>
        <taxon>Fungi incertae sedis</taxon>
        <taxon>Mucoromycota</taxon>
        <taxon>Mucoromycotina</taxon>
        <taxon>Mucoromycetes</taxon>
        <taxon>Mucorales</taxon>
        <taxon>Lichtheimiaceae</taxon>
        <taxon>Circinella</taxon>
    </lineage>
</organism>
<comment type="caution">
    <text evidence="2">The sequence shown here is derived from an EMBL/GenBank/DDBJ whole genome shotgun (WGS) entry which is preliminary data.</text>
</comment>
<dbReference type="GO" id="GO:0042776">
    <property type="term" value="P:proton motive force-driven mitochondrial ATP synthesis"/>
    <property type="evidence" value="ECO:0007669"/>
    <property type="project" value="TreeGrafter"/>
</dbReference>
<dbReference type="EMBL" id="JAEPRB010000018">
    <property type="protein sequence ID" value="KAG2226288.1"/>
    <property type="molecule type" value="Genomic_DNA"/>
</dbReference>
<proteinExistence type="inferred from homology"/>
<name>A0A8H7SDZ1_9FUNG</name>
<keyword evidence="3" id="KW-1185">Reference proteome</keyword>
<comment type="similarity">
    <text evidence="1">Belongs to the eukaryotic ATPase epsilon family.</text>
</comment>
<dbReference type="InterPro" id="IPR006721">
    <property type="entry name" value="ATP_synth_F1_esu_mt"/>
</dbReference>
<evidence type="ECO:0000313" key="2">
    <source>
        <dbReference type="EMBL" id="KAG2226288.1"/>
    </source>
</evidence>
<dbReference type="Gene3D" id="1.10.1620.20">
    <property type="entry name" value="ATP synthase, F1 complex, epsilon subunit superfamily, mitochondrial"/>
    <property type="match status" value="1"/>
</dbReference>
<dbReference type="CDD" id="cd12153">
    <property type="entry name" value="F1-ATPase_epsilon"/>
    <property type="match status" value="1"/>
</dbReference>
<dbReference type="GO" id="GO:0045259">
    <property type="term" value="C:proton-transporting ATP synthase complex"/>
    <property type="evidence" value="ECO:0007669"/>
    <property type="project" value="InterPro"/>
</dbReference>
<dbReference type="PANTHER" id="PTHR12448:SF0">
    <property type="entry name" value="ATP SYNTHASE SUBUNIT EPSILON, MITOCHONDRIAL"/>
    <property type="match status" value="1"/>
</dbReference>
<evidence type="ECO:0008006" key="4">
    <source>
        <dbReference type="Google" id="ProtNLM"/>
    </source>
</evidence>
<dbReference type="SUPFAM" id="SSF48690">
    <property type="entry name" value="Epsilon subunit of mitochondrial F1F0-ATP synthase"/>
    <property type="match status" value="1"/>
</dbReference>
<evidence type="ECO:0000313" key="3">
    <source>
        <dbReference type="Proteomes" id="UP000646827"/>
    </source>
</evidence>
<dbReference type="Proteomes" id="UP000646827">
    <property type="component" value="Unassembled WGS sequence"/>
</dbReference>
<gene>
    <name evidence="2" type="ORF">INT45_005960</name>
</gene>
<dbReference type="AlphaFoldDB" id="A0A8H7SDZ1"/>
<sequence length="71" mass="8132">MSAWKSAGISYLQYANIAARALRNTLKDELKAPAQIRNNNNLKFQKWEKGVSSEQVNYILLSVQNYSYSFS</sequence>